<organism evidence="9 10">
    <name type="scientific">Sphaerobacter thermophilus (strain ATCC 49802 / DSM 20745 / KCCM 41009 / NCIMB 13125 / S 6022)</name>
    <dbReference type="NCBI Taxonomy" id="479434"/>
    <lineage>
        <taxon>Bacteria</taxon>
        <taxon>Pseudomonadati</taxon>
        <taxon>Thermomicrobiota</taxon>
        <taxon>Thermomicrobia</taxon>
        <taxon>Sphaerobacterales</taxon>
        <taxon>Sphaerobacterineae</taxon>
        <taxon>Sphaerobacteraceae</taxon>
        <taxon>Sphaerobacter</taxon>
    </lineage>
</organism>
<gene>
    <name evidence="9" type="ordered locus">Sthe_1773</name>
</gene>
<evidence type="ECO:0000256" key="7">
    <source>
        <dbReference type="SAM" id="Phobius"/>
    </source>
</evidence>
<feature type="transmembrane region" description="Helical" evidence="7">
    <location>
        <begin position="358"/>
        <end position="380"/>
    </location>
</feature>
<dbReference type="FunCoup" id="D1C4P0">
    <property type="interactions" value="312"/>
</dbReference>
<accession>D1C4P0</accession>
<evidence type="ECO:0000256" key="1">
    <source>
        <dbReference type="ARBA" id="ARBA00004141"/>
    </source>
</evidence>
<feature type="transmembrane region" description="Helical" evidence="7">
    <location>
        <begin position="83"/>
        <end position="105"/>
    </location>
</feature>
<dbReference type="InterPro" id="IPR003148">
    <property type="entry name" value="RCK_N"/>
</dbReference>
<reference evidence="9 10" key="2">
    <citation type="journal article" date="2010" name="Stand. Genomic Sci.">
        <title>Complete genome sequence of Desulfohalobium retbaense type strain (HR(100)).</title>
        <authorList>
            <person name="Spring S."/>
            <person name="Nolan M."/>
            <person name="Lapidus A."/>
            <person name="Glavina Del Rio T."/>
            <person name="Copeland A."/>
            <person name="Tice H."/>
            <person name="Cheng J.F."/>
            <person name="Lucas S."/>
            <person name="Land M."/>
            <person name="Chen F."/>
            <person name="Bruce D."/>
            <person name="Goodwin L."/>
            <person name="Pitluck S."/>
            <person name="Ivanova N."/>
            <person name="Mavromatis K."/>
            <person name="Mikhailova N."/>
            <person name="Pati A."/>
            <person name="Chen A."/>
            <person name="Palaniappan K."/>
            <person name="Hauser L."/>
            <person name="Chang Y.J."/>
            <person name="Jeffries C.D."/>
            <person name="Munk C."/>
            <person name="Kiss H."/>
            <person name="Chain P."/>
            <person name="Han C."/>
            <person name="Brettin T."/>
            <person name="Detter J.C."/>
            <person name="Schuler E."/>
            <person name="Goker M."/>
            <person name="Rohde M."/>
            <person name="Bristow J."/>
            <person name="Eisen J.A."/>
            <person name="Markowitz V."/>
            <person name="Hugenholtz P."/>
            <person name="Kyrpides N.C."/>
            <person name="Klenk H.P."/>
        </authorList>
    </citation>
    <scope>NUCLEOTIDE SEQUENCE [LARGE SCALE GENOMIC DNA]</scope>
    <source>
        <strain evidence="10">ATCC 49802 / DSM 20745 / S 6022</strain>
    </source>
</reference>
<evidence type="ECO:0000256" key="4">
    <source>
        <dbReference type="ARBA" id="ARBA00022692"/>
    </source>
</evidence>
<comment type="subcellular location">
    <subcellularLocation>
        <location evidence="1">Membrane</location>
        <topology evidence="1">Multi-pass membrane protein</topology>
    </subcellularLocation>
</comment>
<dbReference type="Gene3D" id="1.20.1530.20">
    <property type="match status" value="1"/>
</dbReference>
<sequence length="574" mass="60431">MIGSGLLVNLVLALAIATVGAALAARLGQSVILGYIVSGVIISPSTPGPVGATAPVEALADIGVILLMFTVGMRLSLRELQAVGPVALLGGSAQVLILIGLGYLIARGVGWGWQEALFFGAVVSNSSSTVLSKVLGDRGQMGALHSRIALAWSTVQDLSTVALVVVLSAVVTGGSGMTLAGTLGVAAAKAGIFLFLLLGVGSRVLPLLFERVAALRNREIFVMAVAAFALGVAYASLFFGLSLALGAFVAGVVVSESDLSHEILGSVQPLRDVFVGLFFVSVGMLVDIGFLVQNWPYTLLVVAVIVLLKGAISTGIARLFRYSFATALLTGVALAQSAEFSFLMARVGVEVGALSPAVFSYLLGGSVASIALAPWLNALANDLARAYERRQAGRLVAEAVPEGKKAPFQGHAVICGYGRVGRLIGAALRRRDFSFIVIEQDRDIVHALRNQGIYALLGSADNPVLLEQTHLEHARILVVAIPDALAARLVVEYARRVNPNLDIIVRVHSEEERRFMLSRGVSLAVLPLHEAAFEMTRHTLRRFGLSAIETLAIVQRMRGDPTAYDPTGPNVMPH</sequence>
<name>D1C4P0_SPHTD</name>
<dbReference type="PANTHER" id="PTHR42751">
    <property type="entry name" value="SODIUM/HYDROGEN EXCHANGER FAMILY/TRKA DOMAIN PROTEIN"/>
    <property type="match status" value="1"/>
</dbReference>
<evidence type="ECO:0000259" key="8">
    <source>
        <dbReference type="PROSITE" id="PS51201"/>
    </source>
</evidence>
<evidence type="ECO:0000256" key="5">
    <source>
        <dbReference type="ARBA" id="ARBA00022989"/>
    </source>
</evidence>
<dbReference type="Pfam" id="PF02254">
    <property type="entry name" value="TrkA_N"/>
    <property type="match status" value="1"/>
</dbReference>
<keyword evidence="6 7" id="KW-0472">Membrane</keyword>
<protein>
    <submittedName>
        <fullName evidence="9">Sodium/hydrogen exchanger</fullName>
    </submittedName>
</protein>
<dbReference type="GO" id="GO:1902600">
    <property type="term" value="P:proton transmembrane transport"/>
    <property type="evidence" value="ECO:0007669"/>
    <property type="project" value="InterPro"/>
</dbReference>
<dbReference type="InParanoid" id="D1C4P0"/>
<dbReference type="eggNOG" id="COG4651">
    <property type="taxonomic scope" value="Bacteria"/>
</dbReference>
<dbReference type="AlphaFoldDB" id="D1C4P0"/>
<dbReference type="Pfam" id="PF00999">
    <property type="entry name" value="Na_H_Exchanger"/>
    <property type="match status" value="1"/>
</dbReference>
<dbReference type="InterPro" id="IPR036291">
    <property type="entry name" value="NAD(P)-bd_dom_sf"/>
</dbReference>
<keyword evidence="3" id="KW-0813">Transport</keyword>
<feature type="domain" description="RCK N-terminal" evidence="8">
    <location>
        <begin position="409"/>
        <end position="527"/>
    </location>
</feature>
<dbReference type="PANTHER" id="PTHR42751:SF1">
    <property type="entry name" value="CATION_PROTON ANTIPORTER YBAL-RELATED"/>
    <property type="match status" value="1"/>
</dbReference>
<dbReference type="eggNOG" id="COG1226">
    <property type="taxonomic scope" value="Bacteria"/>
</dbReference>
<evidence type="ECO:0000256" key="3">
    <source>
        <dbReference type="ARBA" id="ARBA00022448"/>
    </source>
</evidence>
<dbReference type="RefSeq" id="WP_012872253.1">
    <property type="nucleotide sequence ID" value="NC_013523.1"/>
</dbReference>
<dbReference type="SUPFAM" id="SSF51735">
    <property type="entry name" value="NAD(P)-binding Rossmann-fold domains"/>
    <property type="match status" value="1"/>
</dbReference>
<dbReference type="EMBL" id="CP001823">
    <property type="protein sequence ID" value="ACZ39207.1"/>
    <property type="molecule type" value="Genomic_DNA"/>
</dbReference>
<keyword evidence="10" id="KW-1185">Reference proteome</keyword>
<evidence type="ECO:0000256" key="2">
    <source>
        <dbReference type="ARBA" id="ARBA00005551"/>
    </source>
</evidence>
<dbReference type="InterPro" id="IPR038770">
    <property type="entry name" value="Na+/solute_symporter_sf"/>
</dbReference>
<evidence type="ECO:0000256" key="6">
    <source>
        <dbReference type="ARBA" id="ARBA00023136"/>
    </source>
</evidence>
<comment type="similarity">
    <text evidence="2">Belongs to the monovalent cation:proton antiporter 2 (CPA2) transporter (TC 2.A.37) family.</text>
</comment>
<feature type="transmembrane region" description="Helical" evidence="7">
    <location>
        <begin position="274"/>
        <end position="307"/>
    </location>
</feature>
<dbReference type="OrthoDB" id="9793589at2"/>
<keyword evidence="5 7" id="KW-1133">Transmembrane helix</keyword>
<feature type="transmembrane region" description="Helical" evidence="7">
    <location>
        <begin position="117"/>
        <end position="136"/>
    </location>
</feature>
<evidence type="ECO:0000313" key="9">
    <source>
        <dbReference type="EMBL" id="ACZ39207.1"/>
    </source>
</evidence>
<dbReference type="InterPro" id="IPR006153">
    <property type="entry name" value="Cation/H_exchanger_TM"/>
</dbReference>
<feature type="transmembrane region" description="Helical" evidence="7">
    <location>
        <begin position="177"/>
        <end position="200"/>
    </location>
</feature>
<dbReference type="KEGG" id="sti:Sthe_1773"/>
<dbReference type="GO" id="GO:0016020">
    <property type="term" value="C:membrane"/>
    <property type="evidence" value="ECO:0007669"/>
    <property type="project" value="UniProtKB-SubCell"/>
</dbReference>
<reference evidence="10" key="1">
    <citation type="submission" date="2009-11" db="EMBL/GenBank/DDBJ databases">
        <title>The complete chromosome 1 of Sphaerobacter thermophilus DSM 20745.</title>
        <authorList>
            <person name="Lucas S."/>
            <person name="Copeland A."/>
            <person name="Lapidus A."/>
            <person name="Glavina del Rio T."/>
            <person name="Dalin E."/>
            <person name="Tice H."/>
            <person name="Bruce D."/>
            <person name="Goodwin L."/>
            <person name="Pitluck S."/>
            <person name="Kyrpides N."/>
            <person name="Mavromatis K."/>
            <person name="Ivanova N."/>
            <person name="Mikhailova N."/>
            <person name="LaButti K.M."/>
            <person name="Clum A."/>
            <person name="Sun H.I."/>
            <person name="Brettin T."/>
            <person name="Detter J.C."/>
            <person name="Han C."/>
            <person name="Larimer F."/>
            <person name="Land M."/>
            <person name="Hauser L."/>
            <person name="Markowitz V."/>
            <person name="Cheng J.F."/>
            <person name="Hugenholtz P."/>
            <person name="Woyke T."/>
            <person name="Wu D."/>
            <person name="Steenblock K."/>
            <person name="Schneider S."/>
            <person name="Pukall R."/>
            <person name="Goeker M."/>
            <person name="Klenk H.P."/>
            <person name="Eisen J.A."/>
        </authorList>
    </citation>
    <scope>NUCLEOTIDE SEQUENCE [LARGE SCALE GENOMIC DNA]</scope>
    <source>
        <strain evidence="10">ATCC 49802 / DSM 20745 / S 6022</strain>
    </source>
</reference>
<evidence type="ECO:0000313" key="10">
    <source>
        <dbReference type="Proteomes" id="UP000002027"/>
    </source>
</evidence>
<proteinExistence type="inferred from homology"/>
<dbReference type="STRING" id="479434.Sthe_1773"/>
<keyword evidence="4 7" id="KW-0812">Transmembrane</keyword>
<dbReference type="Proteomes" id="UP000002027">
    <property type="component" value="Chromosome 1"/>
</dbReference>
<feature type="transmembrane region" description="Helical" evidence="7">
    <location>
        <begin position="148"/>
        <end position="171"/>
    </location>
</feature>
<dbReference type="HOGENOM" id="CLU_005126_9_1_0"/>
<feature type="transmembrane region" description="Helical" evidence="7">
    <location>
        <begin position="48"/>
        <end position="71"/>
    </location>
</feature>
<dbReference type="Gene3D" id="3.40.50.720">
    <property type="entry name" value="NAD(P)-binding Rossmann-like Domain"/>
    <property type="match status" value="1"/>
</dbReference>
<feature type="transmembrane region" description="Helical" evidence="7">
    <location>
        <begin position="221"/>
        <end position="254"/>
    </location>
</feature>
<dbReference type="PROSITE" id="PS51201">
    <property type="entry name" value="RCK_N"/>
    <property type="match status" value="1"/>
</dbReference>
<dbReference type="GO" id="GO:0006813">
    <property type="term" value="P:potassium ion transport"/>
    <property type="evidence" value="ECO:0007669"/>
    <property type="project" value="InterPro"/>
</dbReference>
<dbReference type="GO" id="GO:0015297">
    <property type="term" value="F:antiporter activity"/>
    <property type="evidence" value="ECO:0007669"/>
    <property type="project" value="InterPro"/>
</dbReference>